<feature type="repeat" description="Pumilio" evidence="2">
    <location>
        <begin position="826"/>
        <end position="865"/>
    </location>
</feature>
<dbReference type="EMBL" id="UFAJ01001024">
    <property type="protein sequence ID" value="SSD61966.1"/>
    <property type="molecule type" value="Genomic_DNA"/>
</dbReference>
<dbReference type="GO" id="GO:0005737">
    <property type="term" value="C:cytoplasm"/>
    <property type="evidence" value="ECO:0007669"/>
    <property type="project" value="TreeGrafter"/>
</dbReference>
<feature type="repeat" description="Pumilio" evidence="2">
    <location>
        <begin position="754"/>
        <end position="789"/>
    </location>
</feature>
<protein>
    <recommendedName>
        <fullName evidence="4">PUM-HD domain-containing protein</fullName>
    </recommendedName>
</protein>
<dbReference type="SUPFAM" id="SSF48371">
    <property type="entry name" value="ARM repeat"/>
    <property type="match status" value="1"/>
</dbReference>
<dbReference type="GO" id="GO:0010608">
    <property type="term" value="P:post-transcriptional regulation of gene expression"/>
    <property type="evidence" value="ECO:0007669"/>
    <property type="project" value="TreeGrafter"/>
</dbReference>
<organism evidence="5 6">
    <name type="scientific">Saccharomycodes ludwigii</name>
    <dbReference type="NCBI Taxonomy" id="36035"/>
    <lineage>
        <taxon>Eukaryota</taxon>
        <taxon>Fungi</taxon>
        <taxon>Dikarya</taxon>
        <taxon>Ascomycota</taxon>
        <taxon>Saccharomycotina</taxon>
        <taxon>Saccharomycetes</taxon>
        <taxon>Saccharomycodales</taxon>
        <taxon>Saccharomycodaceae</taxon>
        <taxon>Saccharomycodes</taxon>
    </lineage>
</organism>
<dbReference type="PANTHER" id="PTHR12537:SF13">
    <property type="entry name" value="PUMILIO HOMOLOGY DOMAIN FAMILY MEMBER 4"/>
    <property type="match status" value="1"/>
</dbReference>
<sequence length="969" mass="105621">MNPPTQENITSALDNLHIDDDDFTKTGEPNSDTLVSLSSVEQQQQQQQQQQFNYQQPQGVPPPQFTIPLPQMPHPLNMNSGVPPNFMGFMPSSQYMMLNQYEDPLSTSNKIIDREGNVEGPNNTNASSNPQLVPQNYIPGLNPNFLIGNENNNVASTGTNINSAAKNSLNQHDTAAKATDNFWSATNDTIPPLIQTEDAKFVRGTSFAGPSSSTLEDSSIAIEEVSFEEASAALAASMPRSGPSTRRQTFHAVSRTDMLEAPQNGVALSGSNAVGFMNTESSNNGGVISSVSRTQSTSLEGPSGHVFSNSNVTTSNNNNNNDNNNNNSNKNNNDNTSINKNSNEKQIETSVGIVENPIPQGPTSLSSLANVPSFTPSAAYPYGGPLMQGNPMYSGPPMGISPFHHHHAAAAAAAAHYGFHSPFQSYSPLPTGPMHQQQYIMGDGNSLGPPTDMNGTGINATKNDDKKSSGFLEESNGQNNNNTVSNYPGLPPLLQSNDIPPHSVSPANGMPWLYGSPSPFPPPLMGVPPLGPPQSHMLDGNNTHNTNMRMMNQNVSGIPNNNNMGMPNNTKHKNMGNGKRNFHRNNNSNSGSGGFNHNYNNNRRTLGGNNRNHNYHNQNAGAGEHFNSVTAAAAAAKYTDATLEEYIGNIYSLCKDQHGCRFLQKQLDLGGERAATEIFVETKSHVVELMTDSFGNYLVQKLLECVSNEQRLELVQIAAPHFFDIALDSHGTRALQKLVDCIGSDEEAQLLVNSLDGLVVDLSKDLNGNHVIQKCLTKLKPMDFQFIFDAVCAQCVDVATHRHGCCVLQRCLDNGELPQRAKLCEQILKNVEMLSLDPFGNYVVQYVLTKESEYHENEYTNKIVEVLKPDIINLSLHKFGSNVIEKLLRTPLVSARIVSDLVNNCGEEGISRLLHDSYGNYVLQTSLDVVQNKNKYLFDCLSNIVKPLLVGPIRNTPHGRRMVTMLQLE</sequence>
<feature type="repeat" description="Pumilio" evidence="2">
    <location>
        <begin position="866"/>
        <end position="903"/>
    </location>
</feature>
<dbReference type="Proteomes" id="UP000262825">
    <property type="component" value="Unassembled WGS sequence"/>
</dbReference>
<proteinExistence type="predicted"/>
<dbReference type="Pfam" id="PF00806">
    <property type="entry name" value="PUF"/>
    <property type="match status" value="8"/>
</dbReference>
<feature type="region of interest" description="Disordered" evidence="3">
    <location>
        <begin position="282"/>
        <end position="340"/>
    </location>
</feature>
<dbReference type="AlphaFoldDB" id="A0A376BBG9"/>
<reference evidence="6" key="1">
    <citation type="submission" date="2018-06" db="EMBL/GenBank/DDBJ databases">
        <authorList>
            <person name="Guldener U."/>
        </authorList>
    </citation>
    <scope>NUCLEOTIDE SEQUENCE [LARGE SCALE GENOMIC DNA]</scope>
    <source>
        <strain evidence="6">UTAD17</strain>
    </source>
</reference>
<dbReference type="CDD" id="cd07920">
    <property type="entry name" value="Pumilio"/>
    <property type="match status" value="1"/>
</dbReference>
<feature type="repeat" description="Pumilio" evidence="2">
    <location>
        <begin position="681"/>
        <end position="716"/>
    </location>
</feature>
<accession>A0A376BBG9</accession>
<feature type="region of interest" description="Disordered" evidence="3">
    <location>
        <begin position="575"/>
        <end position="614"/>
    </location>
</feature>
<feature type="region of interest" description="Disordered" evidence="3">
    <location>
        <begin position="42"/>
        <end position="61"/>
    </location>
</feature>
<dbReference type="PANTHER" id="PTHR12537">
    <property type="entry name" value="RNA BINDING PROTEIN PUMILIO-RELATED"/>
    <property type="match status" value="1"/>
</dbReference>
<feature type="compositionally biased region" description="Low complexity" evidence="3">
    <location>
        <begin position="308"/>
        <end position="340"/>
    </location>
</feature>
<feature type="domain" description="PUM-HD" evidence="4">
    <location>
        <begin position="624"/>
        <end position="969"/>
    </location>
</feature>
<dbReference type="InterPro" id="IPR033133">
    <property type="entry name" value="PUM-HD"/>
</dbReference>
<keyword evidence="1" id="KW-0677">Repeat</keyword>
<evidence type="ECO:0000256" key="2">
    <source>
        <dbReference type="PROSITE-ProRule" id="PRU00317"/>
    </source>
</evidence>
<dbReference type="InterPro" id="IPR033712">
    <property type="entry name" value="Pumilio_RNA-bd"/>
</dbReference>
<feature type="region of interest" description="Disordered" evidence="3">
    <location>
        <begin position="445"/>
        <end position="490"/>
    </location>
</feature>
<evidence type="ECO:0000313" key="6">
    <source>
        <dbReference type="Proteomes" id="UP000262825"/>
    </source>
</evidence>
<keyword evidence="6" id="KW-1185">Reference proteome</keyword>
<evidence type="ECO:0000256" key="3">
    <source>
        <dbReference type="SAM" id="MobiDB-lite"/>
    </source>
</evidence>
<dbReference type="InterPro" id="IPR001313">
    <property type="entry name" value="Pumilio_RNA-bd_rpt"/>
</dbReference>
<dbReference type="InterPro" id="IPR011989">
    <property type="entry name" value="ARM-like"/>
</dbReference>
<gene>
    <name evidence="5" type="ORF">SCODWIG_03727</name>
</gene>
<dbReference type="VEuPathDB" id="FungiDB:SCODWIG_03727"/>
<dbReference type="InterPro" id="IPR016024">
    <property type="entry name" value="ARM-type_fold"/>
</dbReference>
<name>A0A376BBG9_9ASCO</name>
<dbReference type="Gene3D" id="1.25.10.10">
    <property type="entry name" value="Leucine-rich Repeat Variant"/>
    <property type="match status" value="1"/>
</dbReference>
<dbReference type="GO" id="GO:0010629">
    <property type="term" value="P:negative regulation of gene expression"/>
    <property type="evidence" value="ECO:0007669"/>
    <property type="project" value="UniProtKB-ARBA"/>
</dbReference>
<feature type="repeat" description="Pumilio" evidence="2">
    <location>
        <begin position="645"/>
        <end position="680"/>
    </location>
</feature>
<evidence type="ECO:0000256" key="1">
    <source>
        <dbReference type="ARBA" id="ARBA00022737"/>
    </source>
</evidence>
<feature type="compositionally biased region" description="Low complexity" evidence="3">
    <location>
        <begin position="576"/>
        <end position="614"/>
    </location>
</feature>
<dbReference type="PROSITE" id="PS50303">
    <property type="entry name" value="PUM_HD"/>
    <property type="match status" value="1"/>
</dbReference>
<evidence type="ECO:0000313" key="5">
    <source>
        <dbReference type="EMBL" id="SSD61966.1"/>
    </source>
</evidence>
<feature type="repeat" description="Pumilio" evidence="2">
    <location>
        <begin position="717"/>
        <end position="753"/>
    </location>
</feature>
<dbReference type="SMART" id="SM00025">
    <property type="entry name" value="Pumilio"/>
    <property type="match status" value="8"/>
</dbReference>
<feature type="repeat" description="Pumilio" evidence="2">
    <location>
        <begin position="790"/>
        <end position="825"/>
    </location>
</feature>
<dbReference type="GO" id="GO:0003729">
    <property type="term" value="F:mRNA binding"/>
    <property type="evidence" value="ECO:0007669"/>
    <property type="project" value="UniProtKB-ARBA"/>
</dbReference>
<evidence type="ECO:0000259" key="4">
    <source>
        <dbReference type="PROSITE" id="PS50303"/>
    </source>
</evidence>
<dbReference type="FunFam" id="1.25.10.10:FF:000237">
    <property type="entry name" value="Pumilio homolog 9"/>
    <property type="match status" value="1"/>
</dbReference>
<feature type="compositionally biased region" description="Low complexity" evidence="3">
    <location>
        <begin position="42"/>
        <end position="58"/>
    </location>
</feature>
<dbReference type="PROSITE" id="PS50302">
    <property type="entry name" value="PUM"/>
    <property type="match status" value="7"/>
</dbReference>
<feature type="compositionally biased region" description="Low complexity" evidence="3">
    <location>
        <begin position="282"/>
        <end position="292"/>
    </location>
</feature>
<feature type="compositionally biased region" description="Low complexity" evidence="3">
    <location>
        <begin position="476"/>
        <end position="486"/>
    </location>
</feature>